<feature type="signal peptide" evidence="1">
    <location>
        <begin position="1"/>
        <end position="18"/>
    </location>
</feature>
<dbReference type="OrthoDB" id="1438314at2"/>
<name>A0A1N7MTQ4_9FLAO</name>
<dbReference type="AlphaFoldDB" id="A0A1N7MTQ4"/>
<reference evidence="3" key="2">
    <citation type="submission" date="2017-01" db="EMBL/GenBank/DDBJ databases">
        <authorList>
            <person name="Mah S.A."/>
            <person name="Swanson W.J."/>
            <person name="Moy G.W."/>
            <person name="Vacquier V.D."/>
        </authorList>
    </citation>
    <scope>NUCLEOTIDE SEQUENCE [LARGE SCALE GENOMIC DNA]</scope>
    <source>
        <strain evidence="3">DSM 21068</strain>
    </source>
</reference>
<evidence type="ECO:0000313" key="5">
    <source>
        <dbReference type="Proteomes" id="UP000238314"/>
    </source>
</evidence>
<proteinExistence type="predicted"/>
<evidence type="ECO:0000256" key="1">
    <source>
        <dbReference type="SAM" id="SignalP"/>
    </source>
</evidence>
<organism evidence="3 4">
    <name type="scientific">Chryseobacterium piscicola</name>
    <dbReference type="NCBI Taxonomy" id="551459"/>
    <lineage>
        <taxon>Bacteria</taxon>
        <taxon>Pseudomonadati</taxon>
        <taxon>Bacteroidota</taxon>
        <taxon>Flavobacteriia</taxon>
        <taxon>Flavobacteriales</taxon>
        <taxon>Weeksellaceae</taxon>
        <taxon>Chryseobacterium group</taxon>
        <taxon>Chryseobacterium</taxon>
    </lineage>
</organism>
<keyword evidence="1" id="KW-0732">Signal</keyword>
<evidence type="ECO:0000313" key="3">
    <source>
        <dbReference type="EMBL" id="SIS89432.1"/>
    </source>
</evidence>
<evidence type="ECO:0000313" key="2">
    <source>
        <dbReference type="EMBL" id="PQA93313.1"/>
    </source>
</evidence>
<dbReference type="Proteomes" id="UP000238314">
    <property type="component" value="Unassembled WGS sequence"/>
</dbReference>
<dbReference type="EMBL" id="FTOJ01000005">
    <property type="protein sequence ID" value="SIS89432.1"/>
    <property type="molecule type" value="Genomic_DNA"/>
</dbReference>
<dbReference type="RefSeq" id="WP_076451875.1">
    <property type="nucleotide sequence ID" value="NZ_FTOJ01000005.1"/>
</dbReference>
<feature type="chain" id="PRO_5044563872" description="PsbP C-terminal domain-containing protein" evidence="1">
    <location>
        <begin position="19"/>
        <end position="194"/>
    </location>
</feature>
<accession>A0A1N7MTQ4</accession>
<gene>
    <name evidence="2" type="ORF">B0A70_09125</name>
    <name evidence="3" type="ORF">SAMN05421796_105225</name>
</gene>
<reference evidence="4" key="3">
    <citation type="submission" date="2017-01" db="EMBL/GenBank/DDBJ databases">
        <authorList>
            <person name="Varghese N."/>
            <person name="Submissions S."/>
        </authorList>
    </citation>
    <scope>NUCLEOTIDE SEQUENCE [LARGE SCALE GENOMIC DNA]</scope>
    <source>
        <strain evidence="4">DSM 21068</strain>
    </source>
</reference>
<evidence type="ECO:0008006" key="6">
    <source>
        <dbReference type="Google" id="ProtNLM"/>
    </source>
</evidence>
<keyword evidence="5" id="KW-1185">Reference proteome</keyword>
<dbReference type="Proteomes" id="UP000186246">
    <property type="component" value="Unassembled WGS sequence"/>
</dbReference>
<protein>
    <recommendedName>
        <fullName evidence="6">PsbP C-terminal domain-containing protein</fullName>
    </recommendedName>
</protein>
<dbReference type="EMBL" id="MUGO01000013">
    <property type="protein sequence ID" value="PQA93313.1"/>
    <property type="molecule type" value="Genomic_DNA"/>
</dbReference>
<reference evidence="2 5" key="1">
    <citation type="submission" date="2016-11" db="EMBL/GenBank/DDBJ databases">
        <title>Whole genomes of Flavobacteriaceae.</title>
        <authorList>
            <person name="Stine C."/>
            <person name="Li C."/>
            <person name="Tadesse D."/>
        </authorList>
    </citation>
    <scope>NUCLEOTIDE SEQUENCE [LARGE SCALE GENOMIC DNA]</scope>
    <source>
        <strain evidence="2 5">DSM 21068</strain>
    </source>
</reference>
<evidence type="ECO:0000313" key="4">
    <source>
        <dbReference type="Proteomes" id="UP000186246"/>
    </source>
</evidence>
<sequence>MKRFLFILILFLSNFLSAQKSYKINTVSWIFKAPKNYVAKADNFEKAVKAGEEYLKKEENIESFSTDDVVLLTLEKEDSSPNVIMVSYKNNSSIQDHTLNGYANIVREMLLRNANHDYPDAENSVINEEITIDKITFNVVKQNSFFKDKNYLATKYFYIAEIDNKEFTIVVVNTNEEDRKNAVKSILDSKFIIK</sequence>